<dbReference type="AlphaFoldDB" id="A0A2A4G246"/>
<feature type="transmembrane region" description="Helical" evidence="8">
    <location>
        <begin position="21"/>
        <end position="40"/>
    </location>
</feature>
<dbReference type="PANTHER" id="PTHR23502:SF132">
    <property type="entry name" value="POLYAMINE TRANSPORTER 2-RELATED"/>
    <property type="match status" value="1"/>
</dbReference>
<evidence type="ECO:0000256" key="4">
    <source>
        <dbReference type="ARBA" id="ARBA00022475"/>
    </source>
</evidence>
<evidence type="ECO:0000259" key="9">
    <source>
        <dbReference type="PROSITE" id="PS50850"/>
    </source>
</evidence>
<dbReference type="GO" id="GO:0042910">
    <property type="term" value="F:xenobiotic transmembrane transporter activity"/>
    <property type="evidence" value="ECO:0007669"/>
    <property type="project" value="InterPro"/>
</dbReference>
<comment type="caution">
    <text evidence="10">The sequence shown here is derived from an EMBL/GenBank/DDBJ whole genome shotgun (WGS) entry which is preliminary data.</text>
</comment>
<feature type="domain" description="Major facilitator superfamily (MFS) profile" evidence="9">
    <location>
        <begin position="21"/>
        <end position="405"/>
    </location>
</feature>
<gene>
    <name evidence="10" type="ORF">COO09_00190</name>
</gene>
<dbReference type="InterPro" id="IPR004812">
    <property type="entry name" value="Efflux_drug-R_Bcr/CmlA"/>
</dbReference>
<comment type="subcellular location">
    <subcellularLocation>
        <location evidence="8">Cell inner membrane</location>
        <topology evidence="8">Multi-pass membrane protein</topology>
    </subcellularLocation>
    <subcellularLocation>
        <location evidence="1">Cell membrane</location>
        <topology evidence="1">Multi-pass membrane protein</topology>
    </subcellularLocation>
</comment>
<name>A0A2A4G246_9SPHN</name>
<evidence type="ECO:0000256" key="6">
    <source>
        <dbReference type="ARBA" id="ARBA00022989"/>
    </source>
</evidence>
<keyword evidence="6 8" id="KW-1133">Transmembrane helix</keyword>
<keyword evidence="8" id="KW-0997">Cell inner membrane</keyword>
<dbReference type="NCBIfam" id="TIGR00710">
    <property type="entry name" value="efflux_Bcr_CflA"/>
    <property type="match status" value="1"/>
</dbReference>
<evidence type="ECO:0000256" key="7">
    <source>
        <dbReference type="ARBA" id="ARBA00023136"/>
    </source>
</evidence>
<dbReference type="Pfam" id="PF07690">
    <property type="entry name" value="MFS_1"/>
    <property type="match status" value="1"/>
</dbReference>
<dbReference type="KEGG" id="rdi:CMV14_10805"/>
<keyword evidence="7 8" id="KW-0472">Membrane</keyword>
<evidence type="ECO:0000256" key="8">
    <source>
        <dbReference type="RuleBase" id="RU365088"/>
    </source>
</evidence>
<feature type="transmembrane region" description="Helical" evidence="8">
    <location>
        <begin position="113"/>
        <end position="134"/>
    </location>
</feature>
<evidence type="ECO:0000256" key="2">
    <source>
        <dbReference type="ARBA" id="ARBA00006236"/>
    </source>
</evidence>
<keyword evidence="11" id="KW-1185">Reference proteome</keyword>
<dbReference type="InterPro" id="IPR011701">
    <property type="entry name" value="MFS"/>
</dbReference>
<dbReference type="Gene3D" id="1.20.1720.10">
    <property type="entry name" value="Multidrug resistance protein D"/>
    <property type="match status" value="1"/>
</dbReference>
<feature type="transmembrane region" description="Helical" evidence="8">
    <location>
        <begin position="227"/>
        <end position="245"/>
    </location>
</feature>
<feature type="transmembrane region" description="Helical" evidence="8">
    <location>
        <begin position="383"/>
        <end position="401"/>
    </location>
</feature>
<dbReference type="PROSITE" id="PS50850">
    <property type="entry name" value="MFS"/>
    <property type="match status" value="1"/>
</dbReference>
<feature type="transmembrane region" description="Helical" evidence="8">
    <location>
        <begin position="146"/>
        <end position="170"/>
    </location>
</feature>
<evidence type="ECO:0000256" key="3">
    <source>
        <dbReference type="ARBA" id="ARBA00022448"/>
    </source>
</evidence>
<dbReference type="Proteomes" id="UP000218934">
    <property type="component" value="Unassembled WGS sequence"/>
</dbReference>
<proteinExistence type="inferred from homology"/>
<comment type="similarity">
    <text evidence="2 8">Belongs to the major facilitator superfamily. Bcr/CmlA family.</text>
</comment>
<feature type="transmembrane region" description="Helical" evidence="8">
    <location>
        <begin position="317"/>
        <end position="338"/>
    </location>
</feature>
<dbReference type="CDD" id="cd17320">
    <property type="entry name" value="MFS_MdfA_MDR_like"/>
    <property type="match status" value="1"/>
</dbReference>
<evidence type="ECO:0000313" key="10">
    <source>
        <dbReference type="EMBL" id="PCE44102.1"/>
    </source>
</evidence>
<evidence type="ECO:0000256" key="5">
    <source>
        <dbReference type="ARBA" id="ARBA00022692"/>
    </source>
</evidence>
<dbReference type="InterPro" id="IPR020846">
    <property type="entry name" value="MFS_dom"/>
</dbReference>
<dbReference type="SUPFAM" id="SSF103473">
    <property type="entry name" value="MFS general substrate transporter"/>
    <property type="match status" value="1"/>
</dbReference>
<evidence type="ECO:0000313" key="11">
    <source>
        <dbReference type="Proteomes" id="UP000218934"/>
    </source>
</evidence>
<dbReference type="PANTHER" id="PTHR23502">
    <property type="entry name" value="MAJOR FACILITATOR SUPERFAMILY"/>
    <property type="match status" value="1"/>
</dbReference>
<feature type="transmembrane region" description="Helical" evidence="8">
    <location>
        <begin position="290"/>
        <end position="311"/>
    </location>
</feature>
<feature type="transmembrane region" description="Helical" evidence="8">
    <location>
        <begin position="60"/>
        <end position="76"/>
    </location>
</feature>
<dbReference type="OrthoDB" id="9800416at2"/>
<keyword evidence="5 8" id="KW-0812">Transmembrane</keyword>
<dbReference type="GO" id="GO:1990961">
    <property type="term" value="P:xenobiotic detoxification by transmembrane export across the plasma membrane"/>
    <property type="evidence" value="ECO:0007669"/>
    <property type="project" value="InterPro"/>
</dbReference>
<protein>
    <recommendedName>
        <fullName evidence="8">Bcr/CflA family efflux transporter</fullName>
    </recommendedName>
</protein>
<dbReference type="RefSeq" id="WP_066958912.1">
    <property type="nucleotide sequence ID" value="NZ_CP023449.1"/>
</dbReference>
<evidence type="ECO:0000256" key="1">
    <source>
        <dbReference type="ARBA" id="ARBA00004651"/>
    </source>
</evidence>
<dbReference type="InterPro" id="IPR036259">
    <property type="entry name" value="MFS_trans_sf"/>
</dbReference>
<feature type="transmembrane region" description="Helical" evidence="8">
    <location>
        <begin position="176"/>
        <end position="196"/>
    </location>
</feature>
<reference evidence="10 11" key="1">
    <citation type="submission" date="2017-09" db="EMBL/GenBank/DDBJ databases">
        <title>The Catabolism of 3,6-Dichlorosalicylic acid is Initiated by the Cytochrome P450 Monooxygenase DsmABC in Rhizorhabdus dicambivorans Ndbn-20.</title>
        <authorList>
            <person name="Na L."/>
        </authorList>
    </citation>
    <scope>NUCLEOTIDE SEQUENCE [LARGE SCALE GENOMIC DNA]</scope>
    <source>
        <strain evidence="10 11">Ndbn-20m</strain>
    </source>
</reference>
<sequence>MNAPDTRVSDRGGHGLPFHEFVALMASLMAVNALGIDVMLPALGRIGNDLGVSVENHQQLVIVAYVGCFGIGQLFYGPLADRYGRRPVLLAAMAIYAIMSFIAAHAASFDLLLAARACQGFSAASSRVLSISIIRDCYSGRRMARVMSLAFMAFLIVPVAAPSLGQLVLLVAPWHWIFYALGAFSLLVGLWAWLRLPETLPPDRRQSIHPRNIGSAATSTLTDRYSLGYTLAGGLLYGSMMGFLTSSRQIFDHSFGAPQFFALGFALVAGAMAVAALLNSHIVERLGMRAVSHGALLGMIVLSLVRLVVLLSGHETLWVFISLHGLTMFLFGLTGSNFGAMAMEPMDRIAGTASSIQGFLSNGVGTAVGLLIGQSFAGSTLPLTLGFLLCTIVSLAIVLIVERGRLFRPHNAPSVQPLP</sequence>
<dbReference type="EMBL" id="NWUF01000001">
    <property type="protein sequence ID" value="PCE44102.1"/>
    <property type="molecule type" value="Genomic_DNA"/>
</dbReference>
<keyword evidence="4" id="KW-1003">Cell membrane</keyword>
<dbReference type="GO" id="GO:0005886">
    <property type="term" value="C:plasma membrane"/>
    <property type="evidence" value="ECO:0007669"/>
    <property type="project" value="UniProtKB-SubCell"/>
</dbReference>
<accession>A0A2A4G246</accession>
<feature type="transmembrane region" description="Helical" evidence="8">
    <location>
        <begin position="359"/>
        <end position="377"/>
    </location>
</feature>
<organism evidence="10 11">
    <name type="scientific">Rhizorhabdus dicambivorans</name>
    <dbReference type="NCBI Taxonomy" id="1850238"/>
    <lineage>
        <taxon>Bacteria</taxon>
        <taxon>Pseudomonadati</taxon>
        <taxon>Pseudomonadota</taxon>
        <taxon>Alphaproteobacteria</taxon>
        <taxon>Sphingomonadales</taxon>
        <taxon>Sphingomonadaceae</taxon>
        <taxon>Rhizorhabdus</taxon>
    </lineage>
</organism>
<feature type="transmembrane region" description="Helical" evidence="8">
    <location>
        <begin position="257"/>
        <end position="278"/>
    </location>
</feature>
<feature type="transmembrane region" description="Helical" evidence="8">
    <location>
        <begin position="88"/>
        <end position="107"/>
    </location>
</feature>
<keyword evidence="3 8" id="KW-0813">Transport</keyword>